<evidence type="ECO:0000313" key="3">
    <source>
        <dbReference type="Proteomes" id="UP001500013"/>
    </source>
</evidence>
<protein>
    <recommendedName>
        <fullName evidence="4">SdpI/YhfL family protein</fullName>
    </recommendedName>
</protein>
<keyword evidence="1" id="KW-0812">Transmembrane</keyword>
<evidence type="ECO:0000313" key="2">
    <source>
        <dbReference type="EMBL" id="GAA1965838.1"/>
    </source>
</evidence>
<keyword evidence="3" id="KW-1185">Reference proteome</keyword>
<feature type="transmembrane region" description="Helical" evidence="1">
    <location>
        <begin position="97"/>
        <end position="114"/>
    </location>
</feature>
<dbReference type="EMBL" id="BAAAPU010000001">
    <property type="protein sequence ID" value="GAA1965838.1"/>
    <property type="molecule type" value="Genomic_DNA"/>
</dbReference>
<organism evidence="2 3">
    <name type="scientific">Terrabacter lapilli</name>
    <dbReference type="NCBI Taxonomy" id="436231"/>
    <lineage>
        <taxon>Bacteria</taxon>
        <taxon>Bacillati</taxon>
        <taxon>Actinomycetota</taxon>
        <taxon>Actinomycetes</taxon>
        <taxon>Micrococcales</taxon>
        <taxon>Intrasporangiaceae</taxon>
        <taxon>Terrabacter</taxon>
    </lineage>
</organism>
<feature type="transmembrane region" description="Helical" evidence="1">
    <location>
        <begin position="120"/>
        <end position="140"/>
    </location>
</feature>
<proteinExistence type="predicted"/>
<dbReference type="Proteomes" id="UP001500013">
    <property type="component" value="Unassembled WGS sequence"/>
</dbReference>
<feature type="transmembrane region" description="Helical" evidence="1">
    <location>
        <begin position="41"/>
        <end position="60"/>
    </location>
</feature>
<accession>A0ABN2R9Q2</accession>
<comment type="caution">
    <text evidence="2">The sequence shown here is derived from an EMBL/GenBank/DDBJ whole genome shotgun (WGS) entry which is preliminary data.</text>
</comment>
<gene>
    <name evidence="2" type="ORF">GCM10009817_02040</name>
</gene>
<evidence type="ECO:0000256" key="1">
    <source>
        <dbReference type="SAM" id="Phobius"/>
    </source>
</evidence>
<keyword evidence="1" id="KW-0472">Membrane</keyword>
<sequence length="151" mass="16267">MLRIGLVFGREIYLTRMQSTNMSQQTASYLFDTVTRYLVDGIRLVFIISLVVAGLAILLGRRDALARGGRWVSRTSRNAWDALDEGSVGETVRRHTPVAAGVVVAVGTLVLVIWSNPTGLVVLVTAIVVALLLVAVWAMAHRKVDAGLPAG</sequence>
<reference evidence="3" key="1">
    <citation type="journal article" date="2019" name="Int. J. Syst. Evol. Microbiol.">
        <title>The Global Catalogue of Microorganisms (GCM) 10K type strain sequencing project: providing services to taxonomists for standard genome sequencing and annotation.</title>
        <authorList>
            <consortium name="The Broad Institute Genomics Platform"/>
            <consortium name="The Broad Institute Genome Sequencing Center for Infectious Disease"/>
            <person name="Wu L."/>
            <person name="Ma J."/>
        </authorList>
    </citation>
    <scope>NUCLEOTIDE SEQUENCE [LARGE SCALE GENOMIC DNA]</scope>
    <source>
        <strain evidence="3">JCM 15628</strain>
    </source>
</reference>
<name>A0ABN2R9Q2_9MICO</name>
<keyword evidence="1" id="KW-1133">Transmembrane helix</keyword>
<evidence type="ECO:0008006" key="4">
    <source>
        <dbReference type="Google" id="ProtNLM"/>
    </source>
</evidence>